<feature type="transmembrane region" description="Helical" evidence="1">
    <location>
        <begin position="12"/>
        <end position="29"/>
    </location>
</feature>
<keyword evidence="1" id="KW-1133">Transmembrane helix</keyword>
<gene>
    <name evidence="2" type="ORF">GCM10010226_85070</name>
</gene>
<dbReference type="AlphaFoldDB" id="A0A918HQ35"/>
<keyword evidence="1" id="KW-0472">Membrane</keyword>
<reference evidence="2" key="2">
    <citation type="submission" date="2020-09" db="EMBL/GenBank/DDBJ databases">
        <authorList>
            <person name="Sun Q."/>
            <person name="Ohkuma M."/>
        </authorList>
    </citation>
    <scope>NUCLEOTIDE SEQUENCE</scope>
    <source>
        <strain evidence="2">JCM 4125</strain>
    </source>
</reference>
<keyword evidence="1" id="KW-0812">Transmembrane</keyword>
<accession>A0A918HQ35</accession>
<dbReference type="EMBL" id="BMSA01000045">
    <property type="protein sequence ID" value="GGT94280.1"/>
    <property type="molecule type" value="Genomic_DNA"/>
</dbReference>
<dbReference type="Gene3D" id="6.10.340.10">
    <property type="match status" value="1"/>
</dbReference>
<keyword evidence="3" id="KW-1185">Reference proteome</keyword>
<evidence type="ECO:0000256" key="1">
    <source>
        <dbReference type="SAM" id="Phobius"/>
    </source>
</evidence>
<protein>
    <submittedName>
        <fullName evidence="2">Uncharacterized protein</fullName>
    </submittedName>
</protein>
<evidence type="ECO:0000313" key="2">
    <source>
        <dbReference type="EMBL" id="GGT94280.1"/>
    </source>
</evidence>
<evidence type="ECO:0000313" key="3">
    <source>
        <dbReference type="Proteomes" id="UP000646776"/>
    </source>
</evidence>
<proteinExistence type="predicted"/>
<organism evidence="2 3">
    <name type="scientific">Streptomyces phaeofaciens</name>
    <dbReference type="NCBI Taxonomy" id="68254"/>
    <lineage>
        <taxon>Bacteria</taxon>
        <taxon>Bacillati</taxon>
        <taxon>Actinomycetota</taxon>
        <taxon>Actinomycetes</taxon>
        <taxon>Kitasatosporales</taxon>
        <taxon>Streptomycetaceae</taxon>
        <taxon>Streptomyces</taxon>
    </lineage>
</organism>
<name>A0A918HQ35_9ACTN</name>
<comment type="caution">
    <text evidence="2">The sequence shown here is derived from an EMBL/GenBank/DDBJ whole genome shotgun (WGS) entry which is preliminary data.</text>
</comment>
<sequence length="99" mass="10823">MQSRPPQIRPLVLMTAVVRAAGLFGWWLARRITHRLVILTAAAEDVARTRRLGVQVPVTGHDVGQVAAAPARSGLASTFTWNRQASVVRSSFRNGHQAQ</sequence>
<reference evidence="2" key="1">
    <citation type="journal article" date="2014" name="Int. J. Syst. Evol. Microbiol.">
        <title>Complete genome sequence of Corynebacterium casei LMG S-19264T (=DSM 44701T), isolated from a smear-ripened cheese.</title>
        <authorList>
            <consortium name="US DOE Joint Genome Institute (JGI-PGF)"/>
            <person name="Walter F."/>
            <person name="Albersmeier A."/>
            <person name="Kalinowski J."/>
            <person name="Ruckert C."/>
        </authorList>
    </citation>
    <scope>NUCLEOTIDE SEQUENCE</scope>
    <source>
        <strain evidence="2">JCM 4125</strain>
    </source>
</reference>
<dbReference type="Proteomes" id="UP000646776">
    <property type="component" value="Unassembled WGS sequence"/>
</dbReference>